<evidence type="ECO:0000313" key="1">
    <source>
        <dbReference type="EMBL" id="MFC7671225.1"/>
    </source>
</evidence>
<reference evidence="2" key="1">
    <citation type="journal article" date="2019" name="Int. J. Syst. Evol. Microbiol.">
        <title>The Global Catalogue of Microorganisms (GCM) 10K type strain sequencing project: providing services to taxonomists for standard genome sequencing and annotation.</title>
        <authorList>
            <consortium name="The Broad Institute Genomics Platform"/>
            <consortium name="The Broad Institute Genome Sequencing Center for Infectious Disease"/>
            <person name="Wu L."/>
            <person name="Ma J."/>
        </authorList>
    </citation>
    <scope>NUCLEOTIDE SEQUENCE [LARGE SCALE GENOMIC DNA]</scope>
    <source>
        <strain evidence="2">JCM 19635</strain>
    </source>
</reference>
<organism evidence="1 2">
    <name type="scientific">Hymenobacter humi</name>
    <dbReference type="NCBI Taxonomy" id="1411620"/>
    <lineage>
        <taxon>Bacteria</taxon>
        <taxon>Pseudomonadati</taxon>
        <taxon>Bacteroidota</taxon>
        <taxon>Cytophagia</taxon>
        <taxon>Cytophagales</taxon>
        <taxon>Hymenobacteraceae</taxon>
        <taxon>Hymenobacter</taxon>
    </lineage>
</organism>
<comment type="caution">
    <text evidence="1">The sequence shown here is derived from an EMBL/GenBank/DDBJ whole genome shotgun (WGS) entry which is preliminary data.</text>
</comment>
<dbReference type="Proteomes" id="UP001596513">
    <property type="component" value="Unassembled WGS sequence"/>
</dbReference>
<name>A0ABW2UCK8_9BACT</name>
<gene>
    <name evidence="1" type="ORF">ACFQT0_30365</name>
</gene>
<keyword evidence="2" id="KW-1185">Reference proteome</keyword>
<proteinExistence type="predicted"/>
<evidence type="ECO:0000313" key="2">
    <source>
        <dbReference type="Proteomes" id="UP001596513"/>
    </source>
</evidence>
<dbReference type="EMBL" id="JBHTEK010000006">
    <property type="protein sequence ID" value="MFC7671225.1"/>
    <property type="molecule type" value="Genomic_DNA"/>
</dbReference>
<sequence length="84" mass="9494">MINALQSLEAYLGPEYQGILIRSEEPWKIAVVRGPHPVASIPLTLTEREQLSQMLYGPHMRRSLVYFRLALRQAHMAAGHAPTD</sequence>
<protein>
    <submittedName>
        <fullName evidence="1">Uncharacterized protein</fullName>
    </submittedName>
</protein>
<accession>A0ABW2UCK8</accession>
<dbReference type="RefSeq" id="WP_380207224.1">
    <property type="nucleotide sequence ID" value="NZ_JBHTEK010000006.1"/>
</dbReference>